<evidence type="ECO:0000313" key="4">
    <source>
        <dbReference type="Proteomes" id="UP000310685"/>
    </source>
</evidence>
<dbReference type="Pfam" id="PF23579">
    <property type="entry name" value="ARM_TBCD"/>
    <property type="match status" value="1"/>
</dbReference>
<feature type="repeat" description="HEAT" evidence="1">
    <location>
        <begin position="286"/>
        <end position="323"/>
    </location>
</feature>
<dbReference type="InterPro" id="IPR033162">
    <property type="entry name" value="TBCD"/>
</dbReference>
<dbReference type="Pfam" id="PF25767">
    <property type="entry name" value="ARM_TBCD_2nd"/>
    <property type="match status" value="1"/>
</dbReference>
<dbReference type="AlphaFoldDB" id="A0A4T0MCD7"/>
<dbReference type="GO" id="GO:0000226">
    <property type="term" value="P:microtubule cytoskeleton organization"/>
    <property type="evidence" value="ECO:0007669"/>
    <property type="project" value="TreeGrafter"/>
</dbReference>
<dbReference type="Gene3D" id="1.25.10.10">
    <property type="entry name" value="Leucine-rich Repeat Variant"/>
    <property type="match status" value="2"/>
</dbReference>
<protein>
    <submittedName>
        <fullName evidence="3">ARM repeat-containing protein</fullName>
    </submittedName>
</protein>
<dbReference type="GO" id="GO:0007021">
    <property type="term" value="P:tubulin complex assembly"/>
    <property type="evidence" value="ECO:0007669"/>
    <property type="project" value="InterPro"/>
</dbReference>
<sequence>MEEDELLSTFNHLQEYSKYLDIVLDESITDTRTKDSAVYQIGLVLEIYQEQSYLLDPYLDQMLSPVISALSTSISRNEQLSTRNTLSKLIYTFSKTRGHKIITRFFPHSIPDLILVLDASRSFTEGVAWEYRYILLLWLSIAIKIPFDLSKLFPNQDIATQLQNICTAYFHHPGKEREAAVLVLSRSFMRQDMKSRLIGFVQWCLAQLETAKENAFIAPSVLQFFSEVLKVSQGATVAELQGPIEHSLAHSADISLNNPLLRKYCVKLTARLAYKLSDDIDKVEETIGYLLEYLSDTDTIVRWSAAKHLSRIAAKLGDEHRTEILDAVLSIYAENTNVDDASSNEFANCDYSYVSESAWHGATLSLAEAFRNGVVPSDYVSKLVPAAIASLHFDLKKGTASVGSNTRDAAAYLFWAMSRSVSPAIMEDFIDKISIHLIQKALFDREVHIRRAASAAYQEMVGRTNLIRHGIDVLRAVDFFVVGVRRTAFLDAAVDVCEYEFYRNSIIPFVVKSVITHWDFDVRKLASQFLGRVCKNHPHLLDRVVEELKPRLASGDPVILHGTLSTLHQLSIAFMNNNQLYEKIFEQLEHIQLWQFHTPRFSPVLEVSNNLIAAIASTCNLESRKEIALKIIDIGLKHKSDVVRYSSANALGCLSKTTDCKSFVQSMIDGFQSSEGFFQQSIALSLGYLYYNEVTLLNVSLNCLLSIVSSKTVVECRLNAYESLSKLYTSCTSQQDTILQTLYNGLWDYSMDQRGDVGAWIRQSCAKGLTICLSENVEPSFVDKVVSRLVGISLDNIYTSRWVAIEELENMIDKKLINDTQTTNSLRDFFYNTRKDTEDVYSSTKIFEHVVTLYQQESKLRDDILMGLGLALISKNEISVYNSRMAILGLADNLLDDVVKRSIMLSESNTKTSFFTGLANTLFVVLDERDVCCDDLSEIVAFNSKYCQKSKVINRITIGMKIVATLFYKYDYQAAKKSLIQYLTHSLPRIRAITAEEVYIQSQVYDGDQGLLDWLMDIDWLGKNLPAAEVKL</sequence>
<dbReference type="EMBL" id="SPRC01000016">
    <property type="protein sequence ID" value="TIB80417.1"/>
    <property type="molecule type" value="Genomic_DNA"/>
</dbReference>
<reference evidence="3 4" key="1">
    <citation type="submission" date="2019-03" db="EMBL/GenBank/DDBJ databases">
        <title>Sequencing 25 genomes of Wallemia mellicola.</title>
        <authorList>
            <person name="Gostincar C."/>
        </authorList>
    </citation>
    <scope>NUCLEOTIDE SEQUENCE [LARGE SCALE GENOMIC DNA]</scope>
    <source>
        <strain evidence="3 4">EXF-6152</strain>
    </source>
</reference>
<evidence type="ECO:0000259" key="2">
    <source>
        <dbReference type="Pfam" id="PF25767"/>
    </source>
</evidence>
<dbReference type="InterPro" id="IPR021133">
    <property type="entry name" value="HEAT_type_2"/>
</dbReference>
<accession>A0A4T0MCD7</accession>
<gene>
    <name evidence="3" type="ORF">E3Q22_01941</name>
</gene>
<dbReference type="PROSITE" id="PS50077">
    <property type="entry name" value="HEAT_REPEAT"/>
    <property type="match status" value="1"/>
</dbReference>
<dbReference type="PANTHER" id="PTHR12658">
    <property type="entry name" value="BETA-TUBULIN COFACTOR D"/>
    <property type="match status" value="1"/>
</dbReference>
<name>A0A4T0MCD7_9BASI</name>
<comment type="caution">
    <text evidence="3">The sequence shown here is derived from an EMBL/GenBank/DDBJ whole genome shotgun (WGS) entry which is preliminary data.</text>
</comment>
<dbReference type="SUPFAM" id="SSF48371">
    <property type="entry name" value="ARM repeat"/>
    <property type="match status" value="1"/>
</dbReference>
<dbReference type="InterPro" id="IPR058033">
    <property type="entry name" value="ARM_TBCD_2nd"/>
</dbReference>
<dbReference type="GO" id="GO:0048487">
    <property type="term" value="F:beta-tubulin binding"/>
    <property type="evidence" value="ECO:0007669"/>
    <property type="project" value="InterPro"/>
</dbReference>
<dbReference type="Proteomes" id="UP000310685">
    <property type="component" value="Unassembled WGS sequence"/>
</dbReference>
<organism evidence="3 4">
    <name type="scientific">Wallemia mellicola</name>
    <dbReference type="NCBI Taxonomy" id="1708541"/>
    <lineage>
        <taxon>Eukaryota</taxon>
        <taxon>Fungi</taxon>
        <taxon>Dikarya</taxon>
        <taxon>Basidiomycota</taxon>
        <taxon>Wallemiomycotina</taxon>
        <taxon>Wallemiomycetes</taxon>
        <taxon>Wallemiales</taxon>
        <taxon>Wallemiaceae</taxon>
        <taxon>Wallemia</taxon>
    </lineage>
</organism>
<dbReference type="GO" id="GO:0005096">
    <property type="term" value="F:GTPase activator activity"/>
    <property type="evidence" value="ECO:0007669"/>
    <property type="project" value="InterPro"/>
</dbReference>
<dbReference type="PANTHER" id="PTHR12658:SF0">
    <property type="entry name" value="TUBULIN-SPECIFIC CHAPERONE D"/>
    <property type="match status" value="1"/>
</dbReference>
<proteinExistence type="predicted"/>
<feature type="domain" description="Tubulin-folding cofactor D ARM repeats" evidence="2">
    <location>
        <begin position="279"/>
        <end position="471"/>
    </location>
</feature>
<evidence type="ECO:0000313" key="3">
    <source>
        <dbReference type="EMBL" id="TIB80417.1"/>
    </source>
</evidence>
<dbReference type="GO" id="GO:0007023">
    <property type="term" value="P:post-chaperonin tubulin folding pathway"/>
    <property type="evidence" value="ECO:0007669"/>
    <property type="project" value="InterPro"/>
</dbReference>
<dbReference type="InterPro" id="IPR016024">
    <property type="entry name" value="ARM-type_fold"/>
</dbReference>
<evidence type="ECO:0000256" key="1">
    <source>
        <dbReference type="PROSITE-ProRule" id="PRU00103"/>
    </source>
</evidence>
<dbReference type="InterPro" id="IPR011989">
    <property type="entry name" value="ARM-like"/>
</dbReference>